<sequence length="144" mass="17166">MLEQKELLAKWKMSNRLSLIAIKRTIFGHLLSGLLEKATTKKFFDALGKRYQVSDNVKYECLMKQLMNIKYDNVGDVREFIMKMVHIQTKLKSHQIDFNEKFIVKYALNSLPTNFTQIKIAHNTIEKLKKEKNEYTKFMFKHQF</sequence>
<evidence type="ECO:0000313" key="2">
    <source>
        <dbReference type="EnsemblPlants" id="KRH44266"/>
    </source>
</evidence>
<reference evidence="1 2" key="1">
    <citation type="journal article" date="2010" name="Nature">
        <title>Genome sequence of the palaeopolyploid soybean.</title>
        <authorList>
            <person name="Schmutz J."/>
            <person name="Cannon S.B."/>
            <person name="Schlueter J."/>
            <person name="Ma J."/>
            <person name="Mitros T."/>
            <person name="Nelson W."/>
            <person name="Hyten D.L."/>
            <person name="Song Q."/>
            <person name="Thelen J.J."/>
            <person name="Cheng J."/>
            <person name="Xu D."/>
            <person name="Hellsten U."/>
            <person name="May G.D."/>
            <person name="Yu Y."/>
            <person name="Sakurai T."/>
            <person name="Umezawa T."/>
            <person name="Bhattacharyya M.K."/>
            <person name="Sandhu D."/>
            <person name="Valliyodan B."/>
            <person name="Lindquist E."/>
            <person name="Peto M."/>
            <person name="Grant D."/>
            <person name="Shu S."/>
            <person name="Goodstein D."/>
            <person name="Barry K."/>
            <person name="Futrell-Griggs M."/>
            <person name="Abernathy B."/>
            <person name="Du J."/>
            <person name="Tian Z."/>
            <person name="Zhu L."/>
            <person name="Gill N."/>
            <person name="Joshi T."/>
            <person name="Libault M."/>
            <person name="Sethuraman A."/>
            <person name="Zhang X.-C."/>
            <person name="Shinozaki K."/>
            <person name="Nguyen H.T."/>
            <person name="Wing R.A."/>
            <person name="Cregan P."/>
            <person name="Specht J."/>
            <person name="Grimwood J."/>
            <person name="Rokhsar D."/>
            <person name="Stacey G."/>
            <person name="Shoemaker R.C."/>
            <person name="Jackson S.A."/>
        </authorList>
    </citation>
    <scope>NUCLEOTIDE SEQUENCE</scope>
    <source>
        <strain evidence="2">cv. Williams 82</strain>
        <tissue evidence="1">Callus</tissue>
    </source>
</reference>
<keyword evidence="3" id="KW-1185">Reference proteome</keyword>
<dbReference type="Proteomes" id="UP000008827">
    <property type="component" value="Chromosome 8"/>
</dbReference>
<dbReference type="Pfam" id="PF14223">
    <property type="entry name" value="Retrotran_gag_2"/>
    <property type="match status" value="1"/>
</dbReference>
<dbReference type="InParanoid" id="A0A0R0IPZ4"/>
<dbReference type="FunCoup" id="A0A0R0IPZ4">
    <property type="interactions" value="30"/>
</dbReference>
<gene>
    <name evidence="1" type="ORF">GLYMA_08G200300</name>
</gene>
<dbReference type="Gramene" id="KRH44266">
    <property type="protein sequence ID" value="KRH44266"/>
    <property type="gene ID" value="GLYMA_08G200300"/>
</dbReference>
<proteinExistence type="predicted"/>
<accession>A0A0R0IPZ4</accession>
<dbReference type="PANTHER" id="PTHR35317:SF32">
    <property type="entry name" value="DUF4219 DOMAIN-CONTAINING PROTEIN"/>
    <property type="match status" value="1"/>
</dbReference>
<organism evidence="1">
    <name type="scientific">Glycine max</name>
    <name type="common">Soybean</name>
    <name type="synonym">Glycine hispida</name>
    <dbReference type="NCBI Taxonomy" id="3847"/>
    <lineage>
        <taxon>Eukaryota</taxon>
        <taxon>Viridiplantae</taxon>
        <taxon>Streptophyta</taxon>
        <taxon>Embryophyta</taxon>
        <taxon>Tracheophyta</taxon>
        <taxon>Spermatophyta</taxon>
        <taxon>Magnoliopsida</taxon>
        <taxon>eudicotyledons</taxon>
        <taxon>Gunneridae</taxon>
        <taxon>Pentapetalae</taxon>
        <taxon>rosids</taxon>
        <taxon>fabids</taxon>
        <taxon>Fabales</taxon>
        <taxon>Fabaceae</taxon>
        <taxon>Papilionoideae</taxon>
        <taxon>50 kb inversion clade</taxon>
        <taxon>NPAAA clade</taxon>
        <taxon>indigoferoid/millettioid clade</taxon>
        <taxon>Phaseoleae</taxon>
        <taxon>Glycine</taxon>
        <taxon>Glycine subgen. Soja</taxon>
    </lineage>
</organism>
<dbReference type="PANTHER" id="PTHR35317">
    <property type="entry name" value="OS04G0629600 PROTEIN"/>
    <property type="match status" value="1"/>
</dbReference>
<evidence type="ECO:0000313" key="3">
    <source>
        <dbReference type="Proteomes" id="UP000008827"/>
    </source>
</evidence>
<name>A0A0R0IPZ4_SOYBN</name>
<protein>
    <recommendedName>
        <fullName evidence="4">UBN2 domain-containing protein</fullName>
    </recommendedName>
</protein>
<dbReference type="EnsemblPlants" id="KRH44266">
    <property type="protein sequence ID" value="KRH44266"/>
    <property type="gene ID" value="GLYMA_08G200300"/>
</dbReference>
<dbReference type="AlphaFoldDB" id="A0A0R0IPZ4"/>
<evidence type="ECO:0008006" key="4">
    <source>
        <dbReference type="Google" id="ProtNLM"/>
    </source>
</evidence>
<dbReference type="EMBL" id="CM000841">
    <property type="protein sequence ID" value="KRH44266.1"/>
    <property type="molecule type" value="Genomic_DNA"/>
</dbReference>
<evidence type="ECO:0000313" key="1">
    <source>
        <dbReference type="EMBL" id="KRH44266.1"/>
    </source>
</evidence>
<dbReference type="OMA" id="YSIMKEM"/>
<reference evidence="1" key="3">
    <citation type="submission" date="2018-07" db="EMBL/GenBank/DDBJ databases">
        <title>WGS assembly of Glycine max.</title>
        <authorList>
            <person name="Schmutz J."/>
            <person name="Cannon S."/>
            <person name="Schlueter J."/>
            <person name="Ma J."/>
            <person name="Mitros T."/>
            <person name="Nelson W."/>
            <person name="Hyten D."/>
            <person name="Song Q."/>
            <person name="Thelen J."/>
            <person name="Cheng J."/>
            <person name="Xu D."/>
            <person name="Hellsten U."/>
            <person name="May G."/>
            <person name="Yu Y."/>
            <person name="Sakurai T."/>
            <person name="Umezawa T."/>
            <person name="Bhattacharyya M."/>
            <person name="Sandhu D."/>
            <person name="Valliyodan B."/>
            <person name="Lindquist E."/>
            <person name="Peto M."/>
            <person name="Grant D."/>
            <person name="Shu S."/>
            <person name="Goodstein D."/>
            <person name="Barry K."/>
            <person name="Futrell-Griggs M."/>
            <person name="Abernathy B."/>
            <person name="Du J."/>
            <person name="Tian Z."/>
            <person name="Zhu L."/>
            <person name="Gill N."/>
            <person name="Joshi T."/>
            <person name="Libault M."/>
            <person name="Sethuraman A."/>
            <person name="Zhang X."/>
            <person name="Shinozaki K."/>
            <person name="Nguyen H."/>
            <person name="Wing R."/>
            <person name="Cregan P."/>
            <person name="Specht J."/>
            <person name="Grimwood J."/>
            <person name="Rokhsar D."/>
            <person name="Stacey G."/>
            <person name="Shoemaker R."/>
            <person name="Jackson S."/>
        </authorList>
    </citation>
    <scope>NUCLEOTIDE SEQUENCE</scope>
    <source>
        <tissue evidence="1">Callus</tissue>
    </source>
</reference>
<reference evidence="2" key="2">
    <citation type="submission" date="2018-02" db="UniProtKB">
        <authorList>
            <consortium name="EnsemblPlants"/>
        </authorList>
    </citation>
    <scope>IDENTIFICATION</scope>
    <source>
        <strain evidence="2">Williams 82</strain>
    </source>
</reference>